<reference evidence="1" key="2">
    <citation type="submission" date="2018-08" db="UniProtKB">
        <authorList>
            <consortium name="EnsemblPlants"/>
        </authorList>
    </citation>
    <scope>IDENTIFICATION</scope>
    <source>
        <strain evidence="1">Yugu1</strain>
    </source>
</reference>
<protein>
    <submittedName>
        <fullName evidence="1">Uncharacterized protein</fullName>
    </submittedName>
</protein>
<dbReference type="EMBL" id="AGNK02002839">
    <property type="status" value="NOT_ANNOTATED_CDS"/>
    <property type="molecule type" value="Genomic_DNA"/>
</dbReference>
<name>K3XTE9_SETIT</name>
<proteinExistence type="predicted"/>
<organism evidence="1 2">
    <name type="scientific">Setaria italica</name>
    <name type="common">Foxtail millet</name>
    <name type="synonym">Panicum italicum</name>
    <dbReference type="NCBI Taxonomy" id="4555"/>
    <lineage>
        <taxon>Eukaryota</taxon>
        <taxon>Viridiplantae</taxon>
        <taxon>Streptophyta</taxon>
        <taxon>Embryophyta</taxon>
        <taxon>Tracheophyta</taxon>
        <taxon>Spermatophyta</taxon>
        <taxon>Magnoliopsida</taxon>
        <taxon>Liliopsida</taxon>
        <taxon>Poales</taxon>
        <taxon>Poaceae</taxon>
        <taxon>PACMAD clade</taxon>
        <taxon>Panicoideae</taxon>
        <taxon>Panicodae</taxon>
        <taxon>Paniceae</taxon>
        <taxon>Cenchrinae</taxon>
        <taxon>Setaria</taxon>
    </lineage>
</organism>
<accession>K3XTE9</accession>
<dbReference type="HOGENOM" id="CLU_3385637_0_0_1"/>
<dbReference type="AlphaFoldDB" id="K3XTE9"/>
<evidence type="ECO:0000313" key="1">
    <source>
        <dbReference type="EnsemblPlants" id="KQL04223"/>
    </source>
</evidence>
<keyword evidence="2" id="KW-1185">Reference proteome</keyword>
<reference evidence="2" key="1">
    <citation type="journal article" date="2012" name="Nat. Biotechnol.">
        <title>Reference genome sequence of the model plant Setaria.</title>
        <authorList>
            <person name="Bennetzen J.L."/>
            <person name="Schmutz J."/>
            <person name="Wang H."/>
            <person name="Percifield R."/>
            <person name="Hawkins J."/>
            <person name="Pontaroli A.C."/>
            <person name="Estep M."/>
            <person name="Feng L."/>
            <person name="Vaughn J.N."/>
            <person name="Grimwood J."/>
            <person name="Jenkins J."/>
            <person name="Barry K."/>
            <person name="Lindquist E."/>
            <person name="Hellsten U."/>
            <person name="Deshpande S."/>
            <person name="Wang X."/>
            <person name="Wu X."/>
            <person name="Mitros T."/>
            <person name="Triplett J."/>
            <person name="Yang X."/>
            <person name="Ye C.Y."/>
            <person name="Mauro-Herrera M."/>
            <person name="Wang L."/>
            <person name="Li P."/>
            <person name="Sharma M."/>
            <person name="Sharma R."/>
            <person name="Ronald P.C."/>
            <person name="Panaud O."/>
            <person name="Kellogg E.A."/>
            <person name="Brutnell T.P."/>
            <person name="Doust A.N."/>
            <person name="Tuskan G.A."/>
            <person name="Rokhsar D."/>
            <person name="Devos K.M."/>
        </authorList>
    </citation>
    <scope>NUCLEOTIDE SEQUENCE [LARGE SCALE GENOMIC DNA]</scope>
    <source>
        <strain evidence="2">cv. Yugu1</strain>
    </source>
</reference>
<dbReference type="EnsemblPlants" id="KQL04223">
    <property type="protein sequence ID" value="KQL04223"/>
    <property type="gene ID" value="SETIT_005206mg"/>
</dbReference>
<dbReference type="Proteomes" id="UP000004995">
    <property type="component" value="Unassembled WGS sequence"/>
</dbReference>
<dbReference type="InParanoid" id="K3XTE9"/>
<evidence type="ECO:0000313" key="2">
    <source>
        <dbReference type="Proteomes" id="UP000004995"/>
    </source>
</evidence>
<sequence length="33" mass="3800">MHNKIFPPFLDKGKNRPTISTSWISTTNCYKSS</sequence>
<dbReference type="Gramene" id="KQL04223">
    <property type="protein sequence ID" value="KQL04223"/>
    <property type="gene ID" value="SETIT_005206mg"/>
</dbReference>